<keyword evidence="4" id="KW-1185">Reference proteome</keyword>
<name>A0A369JED2_HYPMA</name>
<dbReference type="InterPro" id="IPR055264">
    <property type="entry name" value="BOD1/SHG1_dom"/>
</dbReference>
<protein>
    <recommendedName>
        <fullName evidence="2">BOD1/SHG1 domain-containing protein</fullName>
    </recommendedName>
</protein>
<evidence type="ECO:0000313" key="3">
    <source>
        <dbReference type="EMBL" id="RDB20519.1"/>
    </source>
</evidence>
<dbReference type="EMBL" id="LUEZ02000062">
    <property type="protein sequence ID" value="RDB20519.1"/>
    <property type="molecule type" value="Genomic_DNA"/>
</dbReference>
<dbReference type="AlphaFoldDB" id="A0A369JED2"/>
<gene>
    <name evidence="3" type="ORF">Hypma_012423</name>
</gene>
<sequence>MPIDNPTQLVDEFKKSGEFDRLRRELLSQFQQSDGNSALKARVGDIARNRLESDQKLRFLPHEAVHRELMQELDRYPIVERAVADVHMLSDPTFAASIRKSVHNVLLESKGQKPQPQKDSKVEVIPSVKPAAIHRSKAVNDAQQSAVPEPSVASTPGLQSPKVSSATPPPITTFERSQVRASTEVLESEKMSIATVAPAADVSETPTLAAVVAQPIVDVDMVDGTQPDAGDAVTS</sequence>
<feature type="domain" description="BOD1/SHG1" evidence="2">
    <location>
        <begin position="8"/>
        <end position="101"/>
    </location>
</feature>
<evidence type="ECO:0000313" key="4">
    <source>
        <dbReference type="Proteomes" id="UP000076154"/>
    </source>
</evidence>
<organism evidence="3 4">
    <name type="scientific">Hypsizygus marmoreus</name>
    <name type="common">White beech mushroom</name>
    <name type="synonym">Agaricus marmoreus</name>
    <dbReference type="NCBI Taxonomy" id="39966"/>
    <lineage>
        <taxon>Eukaryota</taxon>
        <taxon>Fungi</taxon>
        <taxon>Dikarya</taxon>
        <taxon>Basidiomycota</taxon>
        <taxon>Agaricomycotina</taxon>
        <taxon>Agaricomycetes</taxon>
        <taxon>Agaricomycetidae</taxon>
        <taxon>Agaricales</taxon>
        <taxon>Tricholomatineae</taxon>
        <taxon>Lyophyllaceae</taxon>
        <taxon>Hypsizygus</taxon>
    </lineage>
</organism>
<accession>A0A369JED2</accession>
<dbReference type="InParanoid" id="A0A369JED2"/>
<evidence type="ECO:0000256" key="1">
    <source>
        <dbReference type="SAM" id="MobiDB-lite"/>
    </source>
</evidence>
<dbReference type="Proteomes" id="UP000076154">
    <property type="component" value="Unassembled WGS sequence"/>
</dbReference>
<dbReference type="Pfam" id="PF05205">
    <property type="entry name" value="COMPASS-Shg1"/>
    <property type="match status" value="1"/>
</dbReference>
<evidence type="ECO:0000259" key="2">
    <source>
        <dbReference type="Pfam" id="PF05205"/>
    </source>
</evidence>
<reference evidence="3" key="1">
    <citation type="submission" date="2018-04" db="EMBL/GenBank/DDBJ databases">
        <title>Whole genome sequencing of Hypsizygus marmoreus.</title>
        <authorList>
            <person name="Choi I.-G."/>
            <person name="Min B."/>
            <person name="Kim J.-G."/>
            <person name="Kim S."/>
            <person name="Oh Y.-L."/>
            <person name="Kong W.-S."/>
            <person name="Park H."/>
            <person name="Jeong J."/>
            <person name="Song E.-S."/>
        </authorList>
    </citation>
    <scope>NUCLEOTIDE SEQUENCE [LARGE SCALE GENOMIC DNA]</scope>
    <source>
        <strain evidence="3">51987-8</strain>
    </source>
</reference>
<dbReference type="OrthoDB" id="2789670at2759"/>
<feature type="compositionally biased region" description="Polar residues" evidence="1">
    <location>
        <begin position="141"/>
        <end position="166"/>
    </location>
</feature>
<comment type="caution">
    <text evidence="3">The sequence shown here is derived from an EMBL/GenBank/DDBJ whole genome shotgun (WGS) entry which is preliminary data.</text>
</comment>
<feature type="region of interest" description="Disordered" evidence="1">
    <location>
        <begin position="137"/>
        <end position="172"/>
    </location>
</feature>
<dbReference type="STRING" id="39966.A0A369JED2"/>
<proteinExistence type="predicted"/>